<reference evidence="1" key="1">
    <citation type="submission" date="2019-05" db="EMBL/GenBank/DDBJ databases">
        <title>Annotation for the trematode Fasciolopsis buski.</title>
        <authorList>
            <person name="Choi Y.-J."/>
        </authorList>
    </citation>
    <scope>NUCLEOTIDE SEQUENCE</scope>
    <source>
        <strain evidence="1">HT</strain>
        <tissue evidence="1">Whole worm</tissue>
    </source>
</reference>
<evidence type="ECO:0000313" key="1">
    <source>
        <dbReference type="EMBL" id="KAA0190999.1"/>
    </source>
</evidence>
<dbReference type="Proteomes" id="UP000728185">
    <property type="component" value="Unassembled WGS sequence"/>
</dbReference>
<dbReference type="AlphaFoldDB" id="A0A8E0VJ27"/>
<proteinExistence type="predicted"/>
<comment type="caution">
    <text evidence="1">The sequence shown here is derived from an EMBL/GenBank/DDBJ whole genome shotgun (WGS) entry which is preliminary data.</text>
</comment>
<organism evidence="1 2">
    <name type="scientific">Fasciolopsis buskii</name>
    <dbReference type="NCBI Taxonomy" id="27845"/>
    <lineage>
        <taxon>Eukaryota</taxon>
        <taxon>Metazoa</taxon>
        <taxon>Spiralia</taxon>
        <taxon>Lophotrochozoa</taxon>
        <taxon>Platyhelminthes</taxon>
        <taxon>Trematoda</taxon>
        <taxon>Digenea</taxon>
        <taxon>Plagiorchiida</taxon>
        <taxon>Echinostomata</taxon>
        <taxon>Echinostomatoidea</taxon>
        <taxon>Fasciolidae</taxon>
        <taxon>Fasciolopsis</taxon>
    </lineage>
</organism>
<accession>A0A8E0VJ27</accession>
<keyword evidence="2" id="KW-1185">Reference proteome</keyword>
<protein>
    <submittedName>
        <fullName evidence="1">Uncharacterized protein</fullName>
    </submittedName>
</protein>
<gene>
    <name evidence="1" type="ORF">FBUS_01054</name>
</gene>
<evidence type="ECO:0000313" key="2">
    <source>
        <dbReference type="Proteomes" id="UP000728185"/>
    </source>
</evidence>
<dbReference type="EMBL" id="LUCM01006633">
    <property type="protein sequence ID" value="KAA0190999.1"/>
    <property type="molecule type" value="Genomic_DNA"/>
</dbReference>
<name>A0A8E0VJ27_9TREM</name>
<sequence length="199" mass="21808">MLAWPSSDCPSEPIRTKYGLATALIRRANIHVHLCAYWISGNRLADALKAIHRSDVIHPSMTAVRPVWAEDERAVAAAILDRRMTLPRVEEVPMEREASEQAVAAPGIPAAVIELKEPVRTTSVAGVVVEKPGEVPAQHEVTFISVAEIKPQLPARPAAEVPAPDGMPEGMFNNISRLLHPRSEYALVITTLLFLKTNY</sequence>